<sequence>MESLFLSPAPQGRRVYLYAVPDGVPLYFKHSELTPQPGYRTLWRGNPSSIQEQEAAQLIARLDSGPATTYRNYHLPPTETTKGFTTAKESFQSAVEQLAQQLEYADGTYPTEVLVGEVPG</sequence>
<evidence type="ECO:0000313" key="1">
    <source>
        <dbReference type="EMBL" id="MBO0356907.1"/>
    </source>
</evidence>
<evidence type="ECO:0000313" key="2">
    <source>
        <dbReference type="Proteomes" id="UP000664144"/>
    </source>
</evidence>
<proteinExistence type="predicted"/>
<gene>
    <name evidence="1" type="ORF">J0X19_03025</name>
</gene>
<protein>
    <submittedName>
        <fullName evidence="1">Uncharacterized protein</fullName>
    </submittedName>
</protein>
<dbReference type="RefSeq" id="WP_206980902.1">
    <property type="nucleotide sequence ID" value="NZ_JAFLQZ010000002.1"/>
</dbReference>
<accession>A0A939JC35</accession>
<comment type="caution">
    <text evidence="1">The sequence shown here is derived from an EMBL/GenBank/DDBJ whole genome shotgun (WGS) entry which is preliminary data.</text>
</comment>
<dbReference type="AlphaFoldDB" id="A0A939JC35"/>
<dbReference type="Proteomes" id="UP000664144">
    <property type="component" value="Unassembled WGS sequence"/>
</dbReference>
<name>A0A939JC35_9BACT</name>
<reference evidence="1" key="1">
    <citation type="submission" date="2021-03" db="EMBL/GenBank/DDBJ databases">
        <authorList>
            <person name="Kim M.K."/>
        </authorList>
    </citation>
    <scope>NUCLEOTIDE SEQUENCE</scope>
    <source>
        <strain evidence="1">BT186</strain>
    </source>
</reference>
<dbReference type="EMBL" id="JAFLQZ010000002">
    <property type="protein sequence ID" value="MBO0356907.1"/>
    <property type="molecule type" value="Genomic_DNA"/>
</dbReference>
<organism evidence="1 2">
    <name type="scientific">Hymenobacter telluris</name>
    <dbReference type="NCBI Taxonomy" id="2816474"/>
    <lineage>
        <taxon>Bacteria</taxon>
        <taxon>Pseudomonadati</taxon>
        <taxon>Bacteroidota</taxon>
        <taxon>Cytophagia</taxon>
        <taxon>Cytophagales</taxon>
        <taxon>Hymenobacteraceae</taxon>
        <taxon>Hymenobacter</taxon>
    </lineage>
</organism>
<keyword evidence="2" id="KW-1185">Reference proteome</keyword>